<organism evidence="1 2">
    <name type="scientific">Neotoma lepida</name>
    <name type="common">Desert woodrat</name>
    <dbReference type="NCBI Taxonomy" id="56216"/>
    <lineage>
        <taxon>Eukaryota</taxon>
        <taxon>Metazoa</taxon>
        <taxon>Chordata</taxon>
        <taxon>Craniata</taxon>
        <taxon>Vertebrata</taxon>
        <taxon>Euteleostomi</taxon>
        <taxon>Mammalia</taxon>
        <taxon>Eutheria</taxon>
        <taxon>Euarchontoglires</taxon>
        <taxon>Glires</taxon>
        <taxon>Rodentia</taxon>
        <taxon>Myomorpha</taxon>
        <taxon>Muroidea</taxon>
        <taxon>Cricetidae</taxon>
        <taxon>Neotominae</taxon>
        <taxon>Neotoma</taxon>
    </lineage>
</organism>
<dbReference type="Proteomes" id="UP000092124">
    <property type="component" value="Unassembled WGS sequence"/>
</dbReference>
<name>A0A1A6H4H6_NEOLE</name>
<evidence type="ECO:0000313" key="2">
    <source>
        <dbReference type="Proteomes" id="UP000092124"/>
    </source>
</evidence>
<gene>
    <name evidence="1" type="ORF">A6R68_12191</name>
</gene>
<proteinExistence type="predicted"/>
<evidence type="ECO:0000313" key="1">
    <source>
        <dbReference type="EMBL" id="OBS73219.1"/>
    </source>
</evidence>
<protein>
    <submittedName>
        <fullName evidence="1">Uncharacterized protein</fullName>
    </submittedName>
</protein>
<accession>A0A1A6H4H6</accession>
<sequence length="182" mass="19810">MPPARLAIEVAEVDLATLWVVEETLEVVEIMLVVVETLVEEGAMVVEVAAAEVVVAMEVVMVDIMDLEEMVDTPRSVHRYVSWVLLLISGTKDGTFVPNIVIIEKHLRAPGLQKQSEGEAIKPAKMAALADVTRSHSQVTDVLRRKAFVCQDLVPQYATIESVQAVSESGLHGPGSTLVTRI</sequence>
<comment type="caution">
    <text evidence="1">The sequence shown here is derived from an EMBL/GenBank/DDBJ whole genome shotgun (WGS) entry which is preliminary data.</text>
</comment>
<reference evidence="1 2" key="1">
    <citation type="submission" date="2016-06" db="EMBL/GenBank/DDBJ databases">
        <title>The Draft Genome Sequence and Annotation of the Desert Woodrat Neotoma lepida.</title>
        <authorList>
            <person name="Campbell M."/>
            <person name="Oakeson K.F."/>
            <person name="Yandell M."/>
            <person name="Halpert J.R."/>
            <person name="Dearing D."/>
        </authorList>
    </citation>
    <scope>NUCLEOTIDE SEQUENCE [LARGE SCALE GENOMIC DNA]</scope>
    <source>
        <strain evidence="1">417</strain>
        <tissue evidence="1">Liver</tissue>
    </source>
</reference>
<dbReference type="AlphaFoldDB" id="A0A1A6H4H6"/>
<dbReference type="EMBL" id="LZPO01052247">
    <property type="protein sequence ID" value="OBS73219.1"/>
    <property type="molecule type" value="Genomic_DNA"/>
</dbReference>
<keyword evidence="2" id="KW-1185">Reference proteome</keyword>